<evidence type="ECO:0000313" key="17">
    <source>
        <dbReference type="EMBL" id="MCB4821833.1"/>
    </source>
</evidence>
<keyword evidence="9" id="KW-0677">Repeat</keyword>
<keyword evidence="14" id="KW-0843">Virulence</keyword>
<reference evidence="17" key="1">
    <citation type="submission" date="2021-10" db="EMBL/GenBank/DDBJ databases">
        <title>Roseicella aerolatum sp. nov., isolated from aerosols of e-waste dismantling site.</title>
        <authorList>
            <person name="Qin T."/>
        </authorList>
    </citation>
    <scope>NUCLEOTIDE SEQUENCE</scope>
    <source>
        <strain evidence="17">GB24</strain>
    </source>
</reference>
<evidence type="ECO:0000256" key="14">
    <source>
        <dbReference type="ARBA" id="ARBA00023026"/>
    </source>
</evidence>
<keyword evidence="18" id="KW-1185">Reference proteome</keyword>
<dbReference type="InterPro" id="IPR000014">
    <property type="entry name" value="PAS"/>
</dbReference>
<dbReference type="Gene3D" id="3.30.565.10">
    <property type="entry name" value="Histidine kinase-like ATPase, C-terminal domain"/>
    <property type="match status" value="1"/>
</dbReference>
<dbReference type="EMBL" id="JAJAQI010000010">
    <property type="protein sequence ID" value="MCB4821833.1"/>
    <property type="molecule type" value="Genomic_DNA"/>
</dbReference>
<dbReference type="SUPFAM" id="SSF55785">
    <property type="entry name" value="PYP-like sensor domain (PAS domain)"/>
    <property type="match status" value="2"/>
</dbReference>
<feature type="domain" description="PAC" evidence="16">
    <location>
        <begin position="211"/>
        <end position="264"/>
    </location>
</feature>
<keyword evidence="13" id="KW-0157">Chromophore</keyword>
<evidence type="ECO:0000313" key="18">
    <source>
        <dbReference type="Proteomes" id="UP001139311"/>
    </source>
</evidence>
<evidence type="ECO:0000256" key="7">
    <source>
        <dbReference type="ARBA" id="ARBA00022643"/>
    </source>
</evidence>
<keyword evidence="4" id="KW-0597">Phosphoprotein</keyword>
<dbReference type="AlphaFoldDB" id="A0A9X1IEI0"/>
<evidence type="ECO:0000259" key="16">
    <source>
        <dbReference type="PROSITE" id="PS50113"/>
    </source>
</evidence>
<gene>
    <name evidence="17" type="ORF">LHA35_08825</name>
</gene>
<dbReference type="InterPro" id="IPR013656">
    <property type="entry name" value="PAS_4"/>
</dbReference>
<keyword evidence="10" id="KW-0547">Nucleotide-binding</keyword>
<dbReference type="PANTHER" id="PTHR41523:SF8">
    <property type="entry name" value="ETHYLENE RESPONSE SENSOR PROTEIN"/>
    <property type="match status" value="1"/>
</dbReference>
<evidence type="ECO:0000256" key="8">
    <source>
        <dbReference type="ARBA" id="ARBA00022679"/>
    </source>
</evidence>
<keyword evidence="12" id="KW-0067">ATP-binding</keyword>
<dbReference type="PROSITE" id="PS50113">
    <property type="entry name" value="PAC"/>
    <property type="match status" value="1"/>
</dbReference>
<evidence type="ECO:0000256" key="5">
    <source>
        <dbReference type="ARBA" id="ARBA00022606"/>
    </source>
</evidence>
<dbReference type="SMART" id="SM00086">
    <property type="entry name" value="PAC"/>
    <property type="match status" value="1"/>
</dbReference>
<evidence type="ECO:0000256" key="6">
    <source>
        <dbReference type="ARBA" id="ARBA00022630"/>
    </source>
</evidence>
<dbReference type="SMART" id="SM00911">
    <property type="entry name" value="HWE_HK"/>
    <property type="match status" value="1"/>
</dbReference>
<evidence type="ECO:0000256" key="3">
    <source>
        <dbReference type="ARBA" id="ARBA00022543"/>
    </source>
</evidence>
<keyword evidence="7" id="KW-0288">FMN</keyword>
<dbReference type="InterPro" id="IPR013655">
    <property type="entry name" value="PAS_fold_3"/>
</dbReference>
<sequence>MTPLPDIERPSLGSLGAALDLVPVATLLLDWPGLRAIAGNDEAARLLGSARDRLPQVWEGTLAAAAGAALRSRLGAVTARETPEVFDACLAPPGGAPLTVLVRARRLEVEGRSLLSAGLVDITRRQNVEARLAMAHRQLEIALAGAELGAWQRDLREEVLQVSPRWCTMLGLPPGLGIIPVATWRQLVHPDDLPRLEAIVAAHIASEQGRYEVEIRLRHADGRWIPVLSRGEAIERDAEGHALVIVGTHFELSAQRASELARAASEREARRRLAELETLYRSAPLGLAQFDREFRFVRVNEAMAEINGLPVEAHLGHLAWALVPDLREAAEPLMRRVLEQRETITGIEFSGETPKAPGVKRDWIEQFYPVRDPETQEVVGLGVVCEEVTERKQAERTRELLLRELDHRVKNLFAIVNGLVAYSARGAASSQAMRDALLGRVGALARAHDLVRPAIAGDAGRQSGTTLPGLLQVLLAPFQGGHALPERLRLHGPALPLGPNAAPPIALALHELATNAAKYGALSRAGGRVAIDWETQDGSLRLRWMEAGGPPAAAPGASGFGHRLVTQSAAQLGGSAAFDWTEDGLRVELRLPLARLAN</sequence>
<name>A0A9X1IEI0_9PROT</name>
<comment type="caution">
    <text evidence="17">The sequence shown here is derived from an EMBL/GenBank/DDBJ whole genome shotgun (WGS) entry which is preliminary data.</text>
</comment>
<dbReference type="SMART" id="SM00091">
    <property type="entry name" value="PAS"/>
    <property type="match status" value="2"/>
</dbReference>
<dbReference type="Pfam" id="PF08448">
    <property type="entry name" value="PAS_4"/>
    <property type="match status" value="1"/>
</dbReference>
<evidence type="ECO:0000256" key="4">
    <source>
        <dbReference type="ARBA" id="ARBA00022553"/>
    </source>
</evidence>
<dbReference type="GO" id="GO:0004673">
    <property type="term" value="F:protein histidine kinase activity"/>
    <property type="evidence" value="ECO:0007669"/>
    <property type="project" value="UniProtKB-EC"/>
</dbReference>
<dbReference type="NCBIfam" id="TIGR00229">
    <property type="entry name" value="sensory_box"/>
    <property type="match status" value="1"/>
</dbReference>
<dbReference type="InterPro" id="IPR035965">
    <property type="entry name" value="PAS-like_dom_sf"/>
</dbReference>
<protein>
    <recommendedName>
        <fullName evidence="2">histidine kinase</fullName>
        <ecNumber evidence="2">2.7.13.3</ecNumber>
    </recommendedName>
</protein>
<evidence type="ECO:0000256" key="13">
    <source>
        <dbReference type="ARBA" id="ARBA00022991"/>
    </source>
</evidence>
<evidence type="ECO:0000256" key="12">
    <source>
        <dbReference type="ARBA" id="ARBA00022840"/>
    </source>
</evidence>
<evidence type="ECO:0000256" key="1">
    <source>
        <dbReference type="ARBA" id="ARBA00000085"/>
    </source>
</evidence>
<keyword evidence="11" id="KW-0418">Kinase</keyword>
<dbReference type="GO" id="GO:0009881">
    <property type="term" value="F:photoreceptor activity"/>
    <property type="evidence" value="ECO:0007669"/>
    <property type="project" value="UniProtKB-KW"/>
</dbReference>
<dbReference type="RefSeq" id="WP_226607158.1">
    <property type="nucleotide sequence ID" value="NZ_JAJAQI010000010.1"/>
</dbReference>
<dbReference type="Pfam" id="PF07536">
    <property type="entry name" value="HWE_HK"/>
    <property type="match status" value="1"/>
</dbReference>
<dbReference type="InterPro" id="IPR011102">
    <property type="entry name" value="Sig_transdc_His_kinase_HWE"/>
</dbReference>
<dbReference type="SUPFAM" id="SSF55874">
    <property type="entry name" value="ATPase domain of HSP90 chaperone/DNA topoisomerase II/histidine kinase"/>
    <property type="match status" value="1"/>
</dbReference>
<evidence type="ECO:0000256" key="10">
    <source>
        <dbReference type="ARBA" id="ARBA00022741"/>
    </source>
</evidence>
<dbReference type="CDD" id="cd00130">
    <property type="entry name" value="PAS"/>
    <property type="match status" value="1"/>
</dbReference>
<accession>A0A9X1IEI0</accession>
<dbReference type="InterPro" id="IPR001610">
    <property type="entry name" value="PAC"/>
</dbReference>
<organism evidence="17 18">
    <name type="scientific">Roseicella aerolata</name>
    <dbReference type="NCBI Taxonomy" id="2883479"/>
    <lineage>
        <taxon>Bacteria</taxon>
        <taxon>Pseudomonadati</taxon>
        <taxon>Pseudomonadota</taxon>
        <taxon>Alphaproteobacteria</taxon>
        <taxon>Acetobacterales</taxon>
        <taxon>Roseomonadaceae</taxon>
        <taxon>Roseicella</taxon>
    </lineage>
</organism>
<keyword evidence="5" id="KW-0716">Sensory transduction</keyword>
<dbReference type="Pfam" id="PF08447">
    <property type="entry name" value="PAS_3"/>
    <property type="match status" value="1"/>
</dbReference>
<comment type="catalytic activity">
    <reaction evidence="1">
        <text>ATP + protein L-histidine = ADP + protein N-phospho-L-histidine.</text>
        <dbReference type="EC" id="2.7.13.3"/>
    </reaction>
</comment>
<proteinExistence type="predicted"/>
<keyword evidence="3" id="KW-0600">Photoreceptor protein</keyword>
<keyword evidence="8" id="KW-0808">Transferase</keyword>
<evidence type="ECO:0000256" key="2">
    <source>
        <dbReference type="ARBA" id="ARBA00012438"/>
    </source>
</evidence>
<dbReference type="Proteomes" id="UP001139311">
    <property type="component" value="Unassembled WGS sequence"/>
</dbReference>
<dbReference type="Gene3D" id="3.30.450.20">
    <property type="entry name" value="PAS domain"/>
    <property type="match status" value="2"/>
</dbReference>
<dbReference type="PANTHER" id="PTHR41523">
    <property type="entry name" value="TWO-COMPONENT SYSTEM SENSOR PROTEIN"/>
    <property type="match status" value="1"/>
</dbReference>
<dbReference type="GO" id="GO:0005524">
    <property type="term" value="F:ATP binding"/>
    <property type="evidence" value="ECO:0007669"/>
    <property type="project" value="UniProtKB-KW"/>
</dbReference>
<keyword evidence="15" id="KW-0675">Receptor</keyword>
<dbReference type="EC" id="2.7.13.3" evidence="2"/>
<evidence type="ECO:0000256" key="9">
    <source>
        <dbReference type="ARBA" id="ARBA00022737"/>
    </source>
</evidence>
<dbReference type="InterPro" id="IPR000700">
    <property type="entry name" value="PAS-assoc_C"/>
</dbReference>
<keyword evidence="6" id="KW-0285">Flavoprotein</keyword>
<dbReference type="InterPro" id="IPR036890">
    <property type="entry name" value="HATPase_C_sf"/>
</dbReference>
<evidence type="ECO:0000256" key="15">
    <source>
        <dbReference type="ARBA" id="ARBA00023170"/>
    </source>
</evidence>
<evidence type="ECO:0000256" key="11">
    <source>
        <dbReference type="ARBA" id="ARBA00022777"/>
    </source>
</evidence>